<dbReference type="EMBL" id="VTYN01000012">
    <property type="protein sequence ID" value="NOH48988.1"/>
    <property type="molecule type" value="Genomic_DNA"/>
</dbReference>
<evidence type="ECO:0000313" key="2">
    <source>
        <dbReference type="Proteomes" id="UP000572072"/>
    </source>
</evidence>
<proteinExistence type="predicted"/>
<accession>A0A7Y4E2A1</accession>
<sequence length="112" mass="13037">MKIKFLVYSSMLSLFGCASNNMDIDNLLPRYVSPLVYLDYSCEQSQRTFKEFQEAKMVYQKLSKPMPTRVFAYKQRNEIDYYDTKLDQIGQSVLLGHEAALIRAAKQNQCAF</sequence>
<name>A0A7Y4E2A1_9VIBR</name>
<dbReference type="Proteomes" id="UP000572072">
    <property type="component" value="Unassembled WGS sequence"/>
</dbReference>
<dbReference type="AlphaFoldDB" id="A0A7Y4E2A1"/>
<comment type="caution">
    <text evidence="1">The sequence shown here is derived from an EMBL/GenBank/DDBJ whole genome shotgun (WGS) entry which is preliminary data.</text>
</comment>
<gene>
    <name evidence="1" type="ORF">F0262_13080</name>
</gene>
<dbReference type="RefSeq" id="WP_020842069.1">
    <property type="nucleotide sequence ID" value="NZ_CAKMTX010000001.1"/>
</dbReference>
<evidence type="ECO:0000313" key="1">
    <source>
        <dbReference type="EMBL" id="NOH48988.1"/>
    </source>
</evidence>
<evidence type="ECO:0008006" key="3">
    <source>
        <dbReference type="Google" id="ProtNLM"/>
    </source>
</evidence>
<organism evidence="1 2">
    <name type="scientific">Vibrio rotiferianus</name>
    <dbReference type="NCBI Taxonomy" id="190895"/>
    <lineage>
        <taxon>Bacteria</taxon>
        <taxon>Pseudomonadati</taxon>
        <taxon>Pseudomonadota</taxon>
        <taxon>Gammaproteobacteria</taxon>
        <taxon>Vibrionales</taxon>
        <taxon>Vibrionaceae</taxon>
        <taxon>Vibrio</taxon>
    </lineage>
</organism>
<protein>
    <recommendedName>
        <fullName evidence="3">Lipoprotein</fullName>
    </recommendedName>
</protein>
<dbReference type="PROSITE" id="PS51257">
    <property type="entry name" value="PROKAR_LIPOPROTEIN"/>
    <property type="match status" value="1"/>
</dbReference>
<reference evidence="1 2" key="1">
    <citation type="submission" date="2019-08" db="EMBL/GenBank/DDBJ databases">
        <title>Draft genome sequencing and comparative genomics of hatchery-associated Vibrios.</title>
        <authorList>
            <person name="Kehlet-Delgado H."/>
            <person name="Mueller R.S."/>
        </authorList>
    </citation>
    <scope>NUCLEOTIDE SEQUENCE [LARGE SCALE GENOMIC DNA]</scope>
    <source>
        <strain evidence="1 2">00-78-3</strain>
    </source>
</reference>